<keyword evidence="8" id="KW-0342">GTP-binding</keyword>
<feature type="region of interest" description="Disordered" evidence="10">
    <location>
        <begin position="837"/>
        <end position="859"/>
    </location>
</feature>
<dbReference type="SUPFAM" id="SSF48403">
    <property type="entry name" value="Ankyrin repeat"/>
    <property type="match status" value="1"/>
</dbReference>
<dbReference type="PROSITE" id="PS51419">
    <property type="entry name" value="RAB"/>
    <property type="match status" value="1"/>
</dbReference>
<feature type="region of interest" description="Disordered" evidence="10">
    <location>
        <begin position="953"/>
        <end position="975"/>
    </location>
</feature>
<feature type="compositionally biased region" description="Low complexity" evidence="10">
    <location>
        <begin position="225"/>
        <end position="235"/>
    </location>
</feature>
<feature type="region of interest" description="Disordered" evidence="10">
    <location>
        <begin position="142"/>
        <end position="235"/>
    </location>
</feature>
<dbReference type="Pfam" id="PF01412">
    <property type="entry name" value="ArfGap"/>
    <property type="match status" value="1"/>
</dbReference>
<dbReference type="PROSITE" id="PS51421">
    <property type="entry name" value="RAS"/>
    <property type="match status" value="1"/>
</dbReference>
<feature type="region of interest" description="Disordered" evidence="10">
    <location>
        <begin position="895"/>
        <end position="917"/>
    </location>
</feature>
<dbReference type="PROSITE" id="PS50003">
    <property type="entry name" value="PH_DOMAIN"/>
    <property type="match status" value="1"/>
</dbReference>
<dbReference type="InterPro" id="IPR036770">
    <property type="entry name" value="Ankyrin_rpt-contain_sf"/>
</dbReference>
<evidence type="ECO:0000259" key="12">
    <source>
        <dbReference type="PROSITE" id="PS50115"/>
    </source>
</evidence>
<dbReference type="FunFam" id="3.40.50.300:FF:000178">
    <property type="entry name" value="Arf-GAP with GTPase, ANK repeat and PH domain-containing protein 1"/>
    <property type="match status" value="1"/>
</dbReference>
<dbReference type="SMART" id="SM00233">
    <property type="entry name" value="PH"/>
    <property type="match status" value="1"/>
</dbReference>
<dbReference type="SUPFAM" id="SSF52540">
    <property type="entry name" value="P-loop containing nucleoside triphosphate hydrolases"/>
    <property type="match status" value="1"/>
</dbReference>
<evidence type="ECO:0000256" key="4">
    <source>
        <dbReference type="ARBA" id="ARBA00022741"/>
    </source>
</evidence>
<dbReference type="FunFam" id="1.10.220.150:FF:000001">
    <property type="entry name" value="Arf-GAP with GTPase, ANK repeat and PH domain-containing protein 1"/>
    <property type="match status" value="1"/>
</dbReference>
<dbReference type="Gene3D" id="3.40.50.300">
    <property type="entry name" value="P-loop containing nucleotide triphosphate hydrolases"/>
    <property type="match status" value="1"/>
</dbReference>
<dbReference type="SUPFAM" id="SSF50729">
    <property type="entry name" value="PH domain-like"/>
    <property type="match status" value="1"/>
</dbReference>
<feature type="compositionally biased region" description="Low complexity" evidence="10">
    <location>
        <begin position="1244"/>
        <end position="1264"/>
    </location>
</feature>
<dbReference type="InterPro" id="IPR001806">
    <property type="entry name" value="Small_GTPase"/>
</dbReference>
<feature type="domain" description="PH" evidence="11">
    <location>
        <begin position="308"/>
        <end position="524"/>
    </location>
</feature>
<organism evidence="13">
    <name type="scientific">Heliothis virescens</name>
    <name type="common">Tobacco budworm moth</name>
    <dbReference type="NCBI Taxonomy" id="7102"/>
    <lineage>
        <taxon>Eukaryota</taxon>
        <taxon>Metazoa</taxon>
        <taxon>Ecdysozoa</taxon>
        <taxon>Arthropoda</taxon>
        <taxon>Hexapoda</taxon>
        <taxon>Insecta</taxon>
        <taxon>Pterygota</taxon>
        <taxon>Neoptera</taxon>
        <taxon>Endopterygota</taxon>
        <taxon>Lepidoptera</taxon>
        <taxon>Glossata</taxon>
        <taxon>Ditrysia</taxon>
        <taxon>Noctuoidea</taxon>
        <taxon>Noctuidae</taxon>
        <taxon>Heliothinae</taxon>
        <taxon>Heliothis</taxon>
    </lineage>
</organism>
<dbReference type="CDD" id="cd08836">
    <property type="entry name" value="ArfGap_AGAP"/>
    <property type="match status" value="1"/>
</dbReference>
<reference evidence="13" key="1">
    <citation type="submission" date="2017-09" db="EMBL/GenBank/DDBJ databases">
        <title>Contemporary evolution of a Lepidopteran species, Heliothis virescens, in response to modern agricultural practices.</title>
        <authorList>
            <person name="Fritz M.L."/>
            <person name="Deyonke A.M."/>
            <person name="Papanicolaou A."/>
            <person name="Micinski S."/>
            <person name="Westbrook J."/>
            <person name="Gould F."/>
        </authorList>
    </citation>
    <scope>NUCLEOTIDE SEQUENCE [LARGE SCALE GENOMIC DNA]</scope>
    <source>
        <strain evidence="13">HvINT-</strain>
        <tissue evidence="13">Whole body</tissue>
    </source>
</reference>
<dbReference type="GO" id="GO:0005096">
    <property type="term" value="F:GTPase activator activity"/>
    <property type="evidence" value="ECO:0007669"/>
    <property type="project" value="UniProtKB-KW"/>
</dbReference>
<feature type="region of interest" description="Disordered" evidence="10">
    <location>
        <begin position="605"/>
        <end position="627"/>
    </location>
</feature>
<dbReference type="FunFam" id="2.30.29.30:FF:000109">
    <property type="entry name" value="Arf-GAP with GTPase, ANK repeat and PH domain-containing protein 1"/>
    <property type="match status" value="1"/>
</dbReference>
<evidence type="ECO:0000256" key="6">
    <source>
        <dbReference type="ARBA" id="ARBA00022833"/>
    </source>
</evidence>
<keyword evidence="6" id="KW-0862">Zinc</keyword>
<dbReference type="InterPro" id="IPR001849">
    <property type="entry name" value="PH_domain"/>
</dbReference>
<feature type="compositionally biased region" description="Polar residues" evidence="10">
    <location>
        <begin position="428"/>
        <end position="444"/>
    </location>
</feature>
<dbReference type="SMART" id="SM00173">
    <property type="entry name" value="RAS"/>
    <property type="match status" value="1"/>
</dbReference>
<feature type="compositionally biased region" description="Polar residues" evidence="10">
    <location>
        <begin position="156"/>
        <end position="167"/>
    </location>
</feature>
<evidence type="ECO:0000256" key="1">
    <source>
        <dbReference type="ARBA" id="ARBA00005430"/>
    </source>
</evidence>
<dbReference type="PROSITE" id="PS50115">
    <property type="entry name" value="ARFGAP"/>
    <property type="match status" value="1"/>
</dbReference>
<evidence type="ECO:0000256" key="2">
    <source>
        <dbReference type="ARBA" id="ARBA00022468"/>
    </source>
</evidence>
<dbReference type="PANTHER" id="PTHR45819">
    <property type="entry name" value="CENTAURIN-GAMMA-1A"/>
    <property type="match status" value="1"/>
</dbReference>
<feature type="region of interest" description="Disordered" evidence="10">
    <location>
        <begin position="425"/>
        <end position="472"/>
    </location>
</feature>
<evidence type="ECO:0008006" key="14">
    <source>
        <dbReference type="Google" id="ProtNLM"/>
    </source>
</evidence>
<dbReference type="GO" id="GO:0008270">
    <property type="term" value="F:zinc ion binding"/>
    <property type="evidence" value="ECO:0007669"/>
    <property type="project" value="UniProtKB-KW"/>
</dbReference>
<dbReference type="InterPro" id="IPR001164">
    <property type="entry name" value="ArfGAP_dom"/>
</dbReference>
<feature type="region of interest" description="Disordered" evidence="10">
    <location>
        <begin position="663"/>
        <end position="685"/>
    </location>
</feature>
<evidence type="ECO:0000256" key="7">
    <source>
        <dbReference type="ARBA" id="ARBA00023043"/>
    </source>
</evidence>
<name>A0A2A4JEK5_HELVI</name>
<feature type="region of interest" description="Disordered" evidence="10">
    <location>
        <begin position="251"/>
        <end position="304"/>
    </location>
</feature>
<feature type="domain" description="Arf-GAP" evidence="12">
    <location>
        <begin position="1018"/>
        <end position="1138"/>
    </location>
</feature>
<feature type="compositionally biased region" description="Low complexity" evidence="10">
    <location>
        <begin position="268"/>
        <end position="277"/>
    </location>
</feature>
<feature type="compositionally biased region" description="Polar residues" evidence="10">
    <location>
        <begin position="195"/>
        <end position="224"/>
    </location>
</feature>
<dbReference type="SMART" id="SM00175">
    <property type="entry name" value="RAB"/>
    <property type="match status" value="1"/>
</dbReference>
<feature type="region of interest" description="Disordered" evidence="10">
    <location>
        <begin position="547"/>
        <end position="569"/>
    </location>
</feature>
<dbReference type="Gene3D" id="1.10.220.150">
    <property type="entry name" value="Arf GTPase activating protein"/>
    <property type="match status" value="1"/>
</dbReference>
<dbReference type="GO" id="GO:0005525">
    <property type="term" value="F:GTP binding"/>
    <property type="evidence" value="ECO:0007669"/>
    <property type="project" value="UniProtKB-KW"/>
</dbReference>
<evidence type="ECO:0000256" key="9">
    <source>
        <dbReference type="PROSITE-ProRule" id="PRU00288"/>
    </source>
</evidence>
<evidence type="ECO:0000313" key="13">
    <source>
        <dbReference type="EMBL" id="PCG70138.1"/>
    </source>
</evidence>
<dbReference type="InterPro" id="IPR038508">
    <property type="entry name" value="ArfGAP_dom_sf"/>
</dbReference>
<dbReference type="InterPro" id="IPR027417">
    <property type="entry name" value="P-loop_NTPase"/>
</dbReference>
<proteinExistence type="inferred from homology"/>
<evidence type="ECO:0000256" key="8">
    <source>
        <dbReference type="ARBA" id="ARBA00023134"/>
    </source>
</evidence>
<gene>
    <name evidence="13" type="ORF">B5V51_3326</name>
</gene>
<evidence type="ECO:0000256" key="10">
    <source>
        <dbReference type="SAM" id="MobiDB-lite"/>
    </source>
</evidence>
<keyword evidence="7" id="KW-0040">ANK repeat</keyword>
<protein>
    <recommendedName>
        <fullName evidence="14">Centaurin-gamma-1A</fullName>
    </recommendedName>
</protein>
<keyword evidence="5 9" id="KW-0863">Zinc-finger</keyword>
<dbReference type="PANTHER" id="PTHR45819:SF5">
    <property type="entry name" value="CENTAURIN-GAMMA-1A"/>
    <property type="match status" value="1"/>
</dbReference>
<comment type="similarity">
    <text evidence="1">Belongs to the centaurin gamma-like family.</text>
</comment>
<accession>A0A2A4JEK5</accession>
<dbReference type="GO" id="GO:0003924">
    <property type="term" value="F:GTPase activity"/>
    <property type="evidence" value="ECO:0007669"/>
    <property type="project" value="InterPro"/>
</dbReference>
<dbReference type="InterPro" id="IPR011993">
    <property type="entry name" value="PH-like_dom_sf"/>
</dbReference>
<feature type="region of interest" description="Disordered" evidence="10">
    <location>
        <begin position="1244"/>
        <end position="1265"/>
    </location>
</feature>
<feature type="region of interest" description="Disordered" evidence="10">
    <location>
        <begin position="779"/>
        <end position="801"/>
    </location>
</feature>
<keyword evidence="2" id="KW-0343">GTPase activation</keyword>
<keyword evidence="3" id="KW-0479">Metal-binding</keyword>
<dbReference type="STRING" id="7102.A0A2A4JEK5"/>
<dbReference type="InterPro" id="IPR037278">
    <property type="entry name" value="ARFGAP/RecO"/>
</dbReference>
<evidence type="ECO:0000256" key="3">
    <source>
        <dbReference type="ARBA" id="ARBA00022723"/>
    </source>
</evidence>
<evidence type="ECO:0000259" key="11">
    <source>
        <dbReference type="PROSITE" id="PS50003"/>
    </source>
</evidence>
<comment type="caution">
    <text evidence="13">The sequence shown here is derived from an EMBL/GenBank/DDBJ whole genome shotgun (WGS) entry which is preliminary data.</text>
</comment>
<sequence>MQEESPEGGRFKKEVIIDGHSYLLLIRDEGGSPEMQFTAWVDAVIFVFSLDNEISYNTVSNYFNKMSHYRNSAEIPIILVGTQDAISESSPRVVDDNRARKLSNELRRCSYYETCATYGLNVERVFQDACQKIVGTRLSASSQCLSGGSRPVTPQPLVNSPSHNHSTFLYKDSLPRGHHTLSASSHHLHRGAQSFDASSNSSGISSTHVVEIHSTNGSDTSSRWGNSLGSHGSSSGLVSIATENNNVKFTAPHCLDNLQPPKESKDLPTPSSTPTTSRKSRRRSNLFTPSKKGDDRLKNGELGSGRAIPLKQGYLYKKSSKALNKEWKKKYVTLCDDGRLTYHPSLHDYMEDVNGKEISLQYVTVKVPGQKPRGSKSIITTVPGYNGYSSLDIHDSIGGLSIGYKDKPTRATDKALMSAFDTMKEPATSRQSLASEPELGSTNGQDKDTPHVKKRHRRMKSSGVKKDGDEDGEYATSCEFTIVSLDGKRWRWEVCGAAGGGAGAAGAAAAERDAWVAAVEAQILAALQGRILAALQGRVSNTIVRARPRPSATPGWPPSRRRYSPRCRDGTGAAAAERDAWVAAVEAQILAALQGRVSNTIVRARPRPSATPGWPPSRRRYSPRCRDGTGAAAAERDAWVAAVEAQILAALQGRVSNTIVRARPRPSATPGWPPSRRRYSPRCRDGTGAAAAERDAWVAAVEAQILAALQGRVSNTIVRARPRPSATPGWPPSRRRYSPRCRDGTGAAAAERDAWVAAVEAQILAALQGRVSNTIVRARPRPSATPGWPPSRRRYSPRCRDGTGAAAAERDAWVAAVEAQILAALQGRVSNTIVRARPRPSATPGWPPSRRRYSPRCRDGTGAAAAERDAWVAAVEAQILAALQGRVSNTIVRARPRPSATPGWPPSRRRYSPRCRDGTGAAAAERDAWVAAVEAQILAALQGRVSNTIVRARPRPSATPGWPPSRRRYSPRCRDGTGAAAAERDAWVAAVEAQILAALQGRTSRQPMPTGANSTGDVRATQYIRRVHGNDKCCDCGAADPDWASLNLGILICIECSGIHRNLGSHISRVRSLDLDEWPLSHVSVMVSLGNELANSIWEADLRGHVKPMATSSREEKERWIRLKYERRAFLSSEPVATGTEALRTCGARGGVAALARALSVPGRGAPAPHDRALALRAAAAAGHLAAAQLLIWHNGNPNYPDADGHTCVFYARAAANHLSGIPTQYPQSLQLACPLHAAPHCSAPSSATNSTSSTSSTKSSLKNPEPECNCIIFELLNAQSASKALVELLIGLQNNQYMNGFDHNGASFAHSTLGRPSLGPNLSLTNGKCGSVV</sequence>
<dbReference type="EMBL" id="NWSH01001785">
    <property type="protein sequence ID" value="PCG70138.1"/>
    <property type="molecule type" value="Genomic_DNA"/>
</dbReference>
<dbReference type="CDD" id="cd01250">
    <property type="entry name" value="PH_AGAP"/>
    <property type="match status" value="1"/>
</dbReference>
<keyword evidence="4" id="KW-0547">Nucleotide-binding</keyword>
<dbReference type="Gene3D" id="2.30.29.30">
    <property type="entry name" value="Pleckstrin-homology domain (PH domain)/Phosphotyrosine-binding domain (PTB)"/>
    <property type="match status" value="2"/>
</dbReference>
<feature type="region of interest" description="Disordered" evidence="10">
    <location>
        <begin position="721"/>
        <end position="743"/>
    </location>
</feature>
<dbReference type="SMART" id="SM00105">
    <property type="entry name" value="ArfGap"/>
    <property type="match status" value="1"/>
</dbReference>
<dbReference type="Pfam" id="PF00071">
    <property type="entry name" value="Ras"/>
    <property type="match status" value="1"/>
</dbReference>
<dbReference type="InterPro" id="IPR051282">
    <property type="entry name" value="Arf-GAP_GTPase_ANK_PH"/>
</dbReference>
<evidence type="ECO:0000256" key="5">
    <source>
        <dbReference type="ARBA" id="ARBA00022771"/>
    </source>
</evidence>
<dbReference type="PRINTS" id="PR00405">
    <property type="entry name" value="REVINTRACTNG"/>
</dbReference>
<dbReference type="SUPFAM" id="SSF57863">
    <property type="entry name" value="ArfGap/RecO-like zinc finger"/>
    <property type="match status" value="1"/>
</dbReference>